<feature type="region of interest" description="Disordered" evidence="1">
    <location>
        <begin position="1"/>
        <end position="28"/>
    </location>
</feature>
<dbReference type="AlphaFoldDB" id="A0A6J4TPU2"/>
<feature type="compositionally biased region" description="Polar residues" evidence="1">
    <location>
        <begin position="1"/>
        <end position="13"/>
    </location>
</feature>
<protein>
    <submittedName>
        <fullName evidence="2">Uncharacterized protein</fullName>
    </submittedName>
</protein>
<name>A0A6J4TPU2_9ACTN</name>
<feature type="compositionally biased region" description="Polar residues" evidence="1">
    <location>
        <begin position="83"/>
        <end position="93"/>
    </location>
</feature>
<evidence type="ECO:0000313" key="2">
    <source>
        <dbReference type="EMBL" id="CAA9529068.1"/>
    </source>
</evidence>
<reference evidence="2" key="1">
    <citation type="submission" date="2020-02" db="EMBL/GenBank/DDBJ databases">
        <authorList>
            <person name="Meier V. D."/>
        </authorList>
    </citation>
    <scope>NUCLEOTIDE SEQUENCE</scope>
    <source>
        <strain evidence="2">AVDCRST_MAG05</strain>
    </source>
</reference>
<feature type="compositionally biased region" description="Low complexity" evidence="1">
    <location>
        <begin position="118"/>
        <end position="179"/>
    </location>
</feature>
<feature type="compositionally biased region" description="Low complexity" evidence="1">
    <location>
        <begin position="43"/>
        <end position="61"/>
    </location>
</feature>
<organism evidence="2">
    <name type="scientific">uncultured Rubrobacteraceae bacterium</name>
    <dbReference type="NCBI Taxonomy" id="349277"/>
    <lineage>
        <taxon>Bacteria</taxon>
        <taxon>Bacillati</taxon>
        <taxon>Actinomycetota</taxon>
        <taxon>Rubrobacteria</taxon>
        <taxon>Rubrobacterales</taxon>
        <taxon>Rubrobacteraceae</taxon>
        <taxon>environmental samples</taxon>
    </lineage>
</organism>
<proteinExistence type="predicted"/>
<gene>
    <name evidence="2" type="ORF">AVDCRST_MAG05-4241</name>
</gene>
<sequence length="179" mass="17800">MTKIRNMSRTPAATENCPKSKKMLVKVSPPSSASSIASLLTGSAASSFSRNTGPKASMVPSVPAPPSTAGPSWVTRTELILPSSPTRSCNRPSGMTMEAEAEGFAPRSYTPATVSSDSFGSARAAPSSAAARTAALAPAFSPAFGPGSPPASGSGSGARVASTTSPSPTSRPSAASALR</sequence>
<dbReference type="EMBL" id="CADCVM010000463">
    <property type="protein sequence ID" value="CAA9529068.1"/>
    <property type="molecule type" value="Genomic_DNA"/>
</dbReference>
<evidence type="ECO:0000256" key="1">
    <source>
        <dbReference type="SAM" id="MobiDB-lite"/>
    </source>
</evidence>
<accession>A0A6J4TPU2</accession>
<feature type="region of interest" description="Disordered" evidence="1">
    <location>
        <begin position="43"/>
        <end position="179"/>
    </location>
</feature>